<dbReference type="AlphaFoldDB" id="A0A7M4F1T3"/>
<accession>A0A7M4F1T3</accession>
<comment type="catalytic activity">
    <reaction evidence="27">
        <text>inosine + GMP = guanosine + IMP</text>
        <dbReference type="Rhea" id="RHEA:69584"/>
        <dbReference type="ChEBI" id="CHEBI:16750"/>
        <dbReference type="ChEBI" id="CHEBI:17596"/>
        <dbReference type="ChEBI" id="CHEBI:58053"/>
        <dbReference type="ChEBI" id="CHEBI:58115"/>
    </reaction>
</comment>
<evidence type="ECO:0000256" key="14">
    <source>
        <dbReference type="ARBA" id="ARBA00023080"/>
    </source>
</evidence>
<evidence type="ECO:0000256" key="17">
    <source>
        <dbReference type="ARBA" id="ARBA00036258"/>
    </source>
</evidence>
<dbReference type="GO" id="GO:0046037">
    <property type="term" value="P:GMP metabolic process"/>
    <property type="evidence" value="ECO:0007669"/>
    <property type="project" value="UniProtKB-ARBA"/>
</dbReference>
<keyword evidence="13 33" id="KW-0460">Magnesium</keyword>
<evidence type="ECO:0000256" key="11">
    <source>
        <dbReference type="ARBA" id="ARBA00022801"/>
    </source>
</evidence>
<evidence type="ECO:0000313" key="36">
    <source>
        <dbReference type="Proteomes" id="UP000594220"/>
    </source>
</evidence>
<comment type="function">
    <text evidence="24">Broad specificity cytosolic 5'-nucleotidase that catalyzes the dephosphorylation of 6-hydroxypurine nucleoside 5'-monophosphates. In addition, possesses a phosphotransferase activity by which it can transfer a phosphate from a donor nucleoside monophosphate to an acceptor nucleoside, preferably inosine, deoxyinosine and guanosine. Has the highest activities for IMP and GMP followed by dIMP, dGMP and XMP. Could also catalyze the transfer of phosphates from pyrimidine monophosphates but with lower efficiency. Through these activities regulates the purine nucleoside/nucleotide pools within the cell.</text>
</comment>
<comment type="catalytic activity">
    <reaction evidence="20">
        <text>dGMP + H2O = 2'-deoxyguanosine + phosphate</text>
        <dbReference type="Rhea" id="RHEA:29379"/>
        <dbReference type="ChEBI" id="CHEBI:15377"/>
        <dbReference type="ChEBI" id="CHEBI:17172"/>
        <dbReference type="ChEBI" id="CHEBI:43474"/>
        <dbReference type="ChEBI" id="CHEBI:57673"/>
    </reaction>
    <physiologicalReaction direction="left-to-right" evidence="20">
        <dbReference type="Rhea" id="RHEA:29380"/>
    </physiologicalReaction>
</comment>
<dbReference type="CDD" id="cd07522">
    <property type="entry name" value="HAD_cN-II"/>
    <property type="match status" value="1"/>
</dbReference>
<evidence type="ECO:0000256" key="18">
    <source>
        <dbReference type="ARBA" id="ARBA00036593"/>
    </source>
</evidence>
<evidence type="ECO:0000256" key="32">
    <source>
        <dbReference type="PIRSR" id="PIRSR017434-1"/>
    </source>
</evidence>
<evidence type="ECO:0000256" key="25">
    <source>
        <dbReference type="ARBA" id="ARBA00047396"/>
    </source>
</evidence>
<keyword evidence="8" id="KW-0808">Transferase</keyword>
<dbReference type="GO" id="GO:0008253">
    <property type="term" value="F:5'-nucleotidase activity"/>
    <property type="evidence" value="ECO:0007669"/>
    <property type="project" value="UniProtKB-EC"/>
</dbReference>
<evidence type="ECO:0000256" key="33">
    <source>
        <dbReference type="PIRSR" id="PIRSR017434-2"/>
    </source>
</evidence>
<comment type="cofactor">
    <cofactor evidence="33">
        <name>Mg(2+)</name>
        <dbReference type="ChEBI" id="CHEBI:18420"/>
    </cofactor>
    <text evidence="33">Binds 1 Mg(2+) ion per subunit.</text>
</comment>
<evidence type="ECO:0000256" key="27">
    <source>
        <dbReference type="ARBA" id="ARBA00048038"/>
    </source>
</evidence>
<comment type="similarity">
    <text evidence="2">Belongs to the 5'(3')-deoxyribonucleotidase family.</text>
</comment>
<proteinExistence type="inferred from homology"/>
<reference evidence="35" key="1">
    <citation type="submission" date="2025-08" db="UniProtKB">
        <authorList>
            <consortium name="Ensembl"/>
        </authorList>
    </citation>
    <scope>IDENTIFICATION</scope>
</reference>
<dbReference type="GO" id="GO:0050146">
    <property type="term" value="F:nucleoside phosphotransferase activity"/>
    <property type="evidence" value="ECO:0007669"/>
    <property type="project" value="UniProtKB-EC"/>
</dbReference>
<keyword evidence="7" id="KW-0021">Allosteric enzyme</keyword>
<gene>
    <name evidence="35" type="primary">NT5C2</name>
</gene>
<evidence type="ECO:0000256" key="9">
    <source>
        <dbReference type="ARBA" id="ARBA00022723"/>
    </source>
</evidence>
<comment type="catalytic activity">
    <reaction evidence="25">
        <text>inosine + UMP = uridine + IMP</text>
        <dbReference type="Rhea" id="RHEA:69588"/>
        <dbReference type="ChEBI" id="CHEBI:16704"/>
        <dbReference type="ChEBI" id="CHEBI:17596"/>
        <dbReference type="ChEBI" id="CHEBI:57865"/>
        <dbReference type="ChEBI" id="CHEBI:58053"/>
    </reaction>
</comment>
<dbReference type="Proteomes" id="UP000594220">
    <property type="component" value="Unplaced"/>
</dbReference>
<dbReference type="Ensembl" id="ENSCPRT00005021530.1">
    <property type="protein sequence ID" value="ENSCPRP00005018396.1"/>
    <property type="gene ID" value="ENSCPRG00005012714.1"/>
</dbReference>
<feature type="binding site" evidence="33">
    <location>
        <position position="54"/>
    </location>
    <ligand>
        <name>GMP</name>
        <dbReference type="ChEBI" id="CHEBI:58115"/>
    </ligand>
</feature>
<dbReference type="GO" id="GO:0046085">
    <property type="term" value="P:adenosine metabolic process"/>
    <property type="evidence" value="ECO:0007669"/>
    <property type="project" value="TreeGrafter"/>
</dbReference>
<evidence type="ECO:0000256" key="5">
    <source>
        <dbReference type="ARBA" id="ARBA00012894"/>
    </source>
</evidence>
<evidence type="ECO:0000256" key="7">
    <source>
        <dbReference type="ARBA" id="ARBA00022533"/>
    </source>
</evidence>
<evidence type="ECO:0000256" key="3">
    <source>
        <dbReference type="ARBA" id="ARBA00011881"/>
    </source>
</evidence>
<reference evidence="35" key="2">
    <citation type="submission" date="2025-09" db="UniProtKB">
        <authorList>
            <consortium name="Ensembl"/>
        </authorList>
    </citation>
    <scope>IDENTIFICATION</scope>
</reference>
<dbReference type="FunFam" id="3.40.50.1000:FF:000021">
    <property type="entry name" value="NT5C2 isoform 1"/>
    <property type="match status" value="1"/>
</dbReference>
<dbReference type="InterPro" id="IPR016695">
    <property type="entry name" value="Pur_nucleotidase"/>
</dbReference>
<comment type="catalytic activity">
    <reaction evidence="16">
        <text>dIMP + H2O = 2'-deoxyinosine + phosphate</text>
        <dbReference type="Rhea" id="RHEA:29383"/>
        <dbReference type="ChEBI" id="CHEBI:15377"/>
        <dbReference type="ChEBI" id="CHEBI:28997"/>
        <dbReference type="ChEBI" id="CHEBI:43474"/>
        <dbReference type="ChEBI" id="CHEBI:61194"/>
    </reaction>
    <physiologicalReaction direction="left-to-right" evidence="16">
        <dbReference type="Rhea" id="RHEA:29384"/>
    </physiologicalReaction>
</comment>
<dbReference type="InterPro" id="IPR036412">
    <property type="entry name" value="HAD-like_sf"/>
</dbReference>
<dbReference type="InterPro" id="IPR008380">
    <property type="entry name" value="HAD-SF_hydro_IG_5-nucl"/>
</dbReference>
<evidence type="ECO:0000256" key="12">
    <source>
        <dbReference type="ARBA" id="ARBA00022840"/>
    </source>
</evidence>
<evidence type="ECO:0000256" key="19">
    <source>
        <dbReference type="ARBA" id="ARBA00036695"/>
    </source>
</evidence>
<keyword evidence="9 33" id="KW-0479">Metal-binding</keyword>
<dbReference type="EC" id="2.7.1.77" evidence="21"/>
<keyword evidence="10" id="KW-0547">Nucleotide-binding</keyword>
<comment type="catalytic activity">
    <reaction evidence="30">
        <text>a 2'-deoxyribonucleoside + a ribonucleoside 5'-phosphate = a ribonucleoside + a 2'-deoxyribonucleoside 5'-phosphate</text>
        <dbReference type="Rhea" id="RHEA:19961"/>
        <dbReference type="ChEBI" id="CHEBI:18254"/>
        <dbReference type="ChEBI" id="CHEBI:18274"/>
        <dbReference type="ChEBI" id="CHEBI:58043"/>
        <dbReference type="ChEBI" id="CHEBI:65317"/>
        <dbReference type="EC" id="2.7.1.77"/>
    </reaction>
</comment>
<evidence type="ECO:0000256" key="15">
    <source>
        <dbReference type="ARBA" id="ARBA00035871"/>
    </source>
</evidence>
<comment type="catalytic activity">
    <reaction evidence="28">
        <text>IMP + H2O = inosine + phosphate</text>
        <dbReference type="Rhea" id="RHEA:27718"/>
        <dbReference type="ChEBI" id="CHEBI:15377"/>
        <dbReference type="ChEBI" id="CHEBI:17596"/>
        <dbReference type="ChEBI" id="CHEBI:43474"/>
        <dbReference type="ChEBI" id="CHEBI:58053"/>
        <dbReference type="EC" id="3.1.3.99"/>
    </reaction>
    <physiologicalReaction direction="left-to-right" evidence="28">
        <dbReference type="Rhea" id="RHEA:27719"/>
    </physiologicalReaction>
</comment>
<comment type="catalytic activity">
    <reaction evidence="18">
        <text>dGMP + inosine = 2'-deoxyguanosine + IMP</text>
        <dbReference type="Rhea" id="RHEA:69580"/>
        <dbReference type="ChEBI" id="CHEBI:17172"/>
        <dbReference type="ChEBI" id="CHEBI:17596"/>
        <dbReference type="ChEBI" id="CHEBI:57673"/>
        <dbReference type="ChEBI" id="CHEBI:58053"/>
    </reaction>
</comment>
<evidence type="ECO:0000256" key="1">
    <source>
        <dbReference type="ARBA" id="ARBA00004514"/>
    </source>
</evidence>
<dbReference type="GO" id="GO:0046872">
    <property type="term" value="F:metal ion binding"/>
    <property type="evidence" value="ECO:0007669"/>
    <property type="project" value="UniProtKB-KW"/>
</dbReference>
<feature type="compositionally biased region" description="Acidic residues" evidence="34">
    <location>
        <begin position="500"/>
        <end position="513"/>
    </location>
</feature>
<comment type="subunit">
    <text evidence="3">Homotetramer.</text>
</comment>
<feature type="binding site" evidence="33">
    <location>
        <position position="303"/>
    </location>
    <ligand>
        <name>Mg(2+)</name>
        <dbReference type="ChEBI" id="CHEBI:18420"/>
    </ligand>
</feature>
<keyword evidence="11" id="KW-0378">Hydrolase</keyword>
<dbReference type="GO" id="GO:0005829">
    <property type="term" value="C:cytosol"/>
    <property type="evidence" value="ECO:0007669"/>
    <property type="project" value="UniProtKB-SubCell"/>
</dbReference>
<dbReference type="GO" id="GO:0046040">
    <property type="term" value="P:IMP metabolic process"/>
    <property type="evidence" value="ECO:0007669"/>
    <property type="project" value="TreeGrafter"/>
</dbReference>
<feature type="active site" description="Proton donor" evidence="32">
    <location>
        <position position="54"/>
    </location>
</feature>
<evidence type="ECO:0000256" key="28">
    <source>
        <dbReference type="ARBA" id="ARBA00048127"/>
    </source>
</evidence>
<dbReference type="Pfam" id="PF05761">
    <property type="entry name" value="5_nucleotid"/>
    <property type="match status" value="2"/>
</dbReference>
<feature type="region of interest" description="Disordered" evidence="34">
    <location>
        <begin position="480"/>
        <end position="513"/>
    </location>
</feature>
<dbReference type="SUPFAM" id="SSF56784">
    <property type="entry name" value="HAD-like"/>
    <property type="match status" value="1"/>
</dbReference>
<evidence type="ECO:0000256" key="21">
    <source>
        <dbReference type="ARBA" id="ARBA00038866"/>
    </source>
</evidence>
<comment type="catalytic activity">
    <reaction evidence="26">
        <text>XMP + H2O = xanthosine + phosphate</text>
        <dbReference type="Rhea" id="RHEA:28530"/>
        <dbReference type="ChEBI" id="CHEBI:15377"/>
        <dbReference type="ChEBI" id="CHEBI:18107"/>
        <dbReference type="ChEBI" id="CHEBI:43474"/>
        <dbReference type="ChEBI" id="CHEBI:57464"/>
    </reaction>
    <physiologicalReaction direction="left-to-right" evidence="26">
        <dbReference type="Rhea" id="RHEA:28531"/>
    </physiologicalReaction>
</comment>
<comment type="catalytic activity">
    <reaction evidence="15">
        <text>a ribonucleoside 5'-phosphate + H2O = a ribonucleoside + phosphate</text>
        <dbReference type="Rhea" id="RHEA:12484"/>
        <dbReference type="ChEBI" id="CHEBI:15377"/>
        <dbReference type="ChEBI" id="CHEBI:18254"/>
        <dbReference type="ChEBI" id="CHEBI:43474"/>
        <dbReference type="ChEBI" id="CHEBI:58043"/>
        <dbReference type="EC" id="3.1.3.5"/>
    </reaction>
    <physiologicalReaction direction="left-to-right" evidence="15">
        <dbReference type="Rhea" id="RHEA:12485"/>
    </physiologicalReaction>
</comment>
<evidence type="ECO:0000256" key="20">
    <source>
        <dbReference type="ARBA" id="ARBA00036911"/>
    </source>
</evidence>
<evidence type="ECO:0000256" key="30">
    <source>
        <dbReference type="ARBA" id="ARBA00048156"/>
    </source>
</evidence>
<evidence type="ECO:0000256" key="23">
    <source>
        <dbReference type="ARBA" id="ARBA00042328"/>
    </source>
</evidence>
<evidence type="ECO:0000313" key="35">
    <source>
        <dbReference type="Ensembl" id="ENSCPRP00005018396.1"/>
    </source>
</evidence>
<comment type="subcellular location">
    <subcellularLocation>
        <location evidence="1">Cytoplasm</location>
        <location evidence="1">Cytosol</location>
    </subcellularLocation>
</comment>
<evidence type="ECO:0000256" key="24">
    <source>
        <dbReference type="ARBA" id="ARBA00046009"/>
    </source>
</evidence>
<sequence length="513" mass="59240">MTTSWSDRLQNAADLPANMDGLAMKKYRREAYHRVFVNRSLAMEKIKCFGFDMDYTLAVYKSPEYESLGFDLTVERLVSIGYPHELLNFVYDPAFPTRGLVFDTLYGNLLKVDAYGNLLVCAHGFNFMRGPETREHYPNKFIQRDDTERFHILNTLFNLPETYLLACLIDFFTNCDRYTRYAKLPLLLSRMNEVGKVFLATNSDYKYTDKIMTYLFDFPHGPKPGNAHRPWQSYFDLILVDARKPIFFGEGTVLRQVDTVTGKLKIGTYTGPLQHGIVYSGGSSDTICDLLGAKGKDILYIGDHIFGDILKSKKRQGWRTFLVIPELAQELHVWTDKSGKMAVQTLFALSPVTRHLDSSSNERPDISSIQRRIKKVTHDMDMCYGMMGSLFRSGSRQTLFASQVMRYADLYAASFINLLYYPFSYLFRAAHVLMPHESTVEHTHVDINEKESPMATRNRTSVDFKDSDYKRHQLTRSISEIKPPNLFPQTPQEITHCHDEDDDEEEEEEEEEE</sequence>
<dbReference type="Gene3D" id="3.40.50.1000">
    <property type="entry name" value="HAD superfamily/HAD-like"/>
    <property type="match status" value="2"/>
</dbReference>
<comment type="catalytic activity">
    <reaction evidence="29">
        <text>inosine + AMP = IMP + adenosine</text>
        <dbReference type="Rhea" id="RHEA:69596"/>
        <dbReference type="ChEBI" id="CHEBI:16335"/>
        <dbReference type="ChEBI" id="CHEBI:17596"/>
        <dbReference type="ChEBI" id="CHEBI:58053"/>
        <dbReference type="ChEBI" id="CHEBI:456215"/>
    </reaction>
</comment>
<evidence type="ECO:0000256" key="16">
    <source>
        <dbReference type="ARBA" id="ARBA00036191"/>
    </source>
</evidence>
<dbReference type="GO" id="GO:0005524">
    <property type="term" value="F:ATP binding"/>
    <property type="evidence" value="ECO:0007669"/>
    <property type="project" value="UniProtKB-KW"/>
</dbReference>
<evidence type="ECO:0000256" key="10">
    <source>
        <dbReference type="ARBA" id="ARBA00022741"/>
    </source>
</evidence>
<evidence type="ECO:0000256" key="34">
    <source>
        <dbReference type="SAM" id="MobiDB-lite"/>
    </source>
</evidence>
<keyword evidence="12" id="KW-0067">ATP-binding</keyword>
<dbReference type="GeneTree" id="ENSGT00940000163289"/>
<protein>
    <recommendedName>
        <fullName evidence="22">Cytosolic purine 5'-nucleotidase</fullName>
        <ecNumber evidence="21">2.7.1.77</ecNumber>
        <ecNumber evidence="4">3.1.3.5</ecNumber>
        <ecNumber evidence="5">3.1.3.99</ecNumber>
    </recommendedName>
    <alternativeName>
        <fullName evidence="23">Cytosolic nucleoside phosphotransferase 5'N</fullName>
    </alternativeName>
</protein>
<evidence type="ECO:0000256" key="22">
    <source>
        <dbReference type="ARBA" id="ARBA00040391"/>
    </source>
</evidence>
<comment type="catalytic activity">
    <reaction evidence="19">
        <text>GMP + H2O = guanosine + phosphate</text>
        <dbReference type="Rhea" id="RHEA:27714"/>
        <dbReference type="ChEBI" id="CHEBI:15377"/>
        <dbReference type="ChEBI" id="CHEBI:16750"/>
        <dbReference type="ChEBI" id="CHEBI:43474"/>
        <dbReference type="ChEBI" id="CHEBI:58115"/>
    </reaction>
    <physiologicalReaction direction="left-to-right" evidence="19">
        <dbReference type="Rhea" id="RHEA:27715"/>
    </physiologicalReaction>
</comment>
<evidence type="ECO:0000256" key="8">
    <source>
        <dbReference type="ARBA" id="ARBA00022679"/>
    </source>
</evidence>
<dbReference type="PANTHER" id="PTHR12103">
    <property type="entry name" value="5'-NUCLEOTIDASE DOMAIN-CONTAINING"/>
    <property type="match status" value="1"/>
</dbReference>
<dbReference type="EC" id="3.1.3.99" evidence="5"/>
<keyword evidence="6" id="KW-0963">Cytoplasm</keyword>
<evidence type="ECO:0000256" key="4">
    <source>
        <dbReference type="ARBA" id="ARBA00012643"/>
    </source>
</evidence>
<feature type="binding site" evidence="33">
    <location>
        <position position="52"/>
    </location>
    <ligand>
        <name>Mg(2+)</name>
        <dbReference type="ChEBI" id="CHEBI:18420"/>
    </ligand>
</feature>
<dbReference type="InterPro" id="IPR023214">
    <property type="entry name" value="HAD_sf"/>
</dbReference>
<dbReference type="PIRSF" id="PIRSF017434">
    <property type="entry name" value="Purine_5'-nucleotidase"/>
    <property type="match status" value="1"/>
</dbReference>
<comment type="catalytic activity">
    <reaction evidence="17">
        <text>dIMP + inosine = 2'-deoxyinosine + IMP</text>
        <dbReference type="Rhea" id="RHEA:69572"/>
        <dbReference type="ChEBI" id="CHEBI:17596"/>
        <dbReference type="ChEBI" id="CHEBI:28997"/>
        <dbReference type="ChEBI" id="CHEBI:58053"/>
        <dbReference type="ChEBI" id="CHEBI:61194"/>
    </reaction>
</comment>
<evidence type="ECO:0000256" key="31">
    <source>
        <dbReference type="ARBA" id="ARBA00048783"/>
    </source>
</evidence>
<keyword evidence="36" id="KW-1185">Reference proteome</keyword>
<dbReference type="PANTHER" id="PTHR12103:SF17">
    <property type="entry name" value="CYTOSOLIC PURINE 5'-NUCLEOTIDASE"/>
    <property type="match status" value="1"/>
</dbReference>
<evidence type="ECO:0000256" key="6">
    <source>
        <dbReference type="ARBA" id="ARBA00022490"/>
    </source>
</evidence>
<evidence type="ECO:0000256" key="26">
    <source>
        <dbReference type="ARBA" id="ARBA00047560"/>
    </source>
</evidence>
<evidence type="ECO:0000256" key="2">
    <source>
        <dbReference type="ARBA" id="ARBA00009589"/>
    </source>
</evidence>
<comment type="catalytic activity">
    <reaction evidence="31">
        <text>inosine + CMP = cytidine + IMP</text>
        <dbReference type="Rhea" id="RHEA:69592"/>
        <dbReference type="ChEBI" id="CHEBI:17562"/>
        <dbReference type="ChEBI" id="CHEBI:17596"/>
        <dbReference type="ChEBI" id="CHEBI:58053"/>
        <dbReference type="ChEBI" id="CHEBI:60377"/>
    </reaction>
</comment>
<evidence type="ECO:0000256" key="13">
    <source>
        <dbReference type="ARBA" id="ARBA00022842"/>
    </source>
</evidence>
<evidence type="ECO:0000256" key="29">
    <source>
        <dbReference type="ARBA" id="ARBA00048155"/>
    </source>
</evidence>
<keyword evidence="14" id="KW-0546">Nucleotide metabolism</keyword>
<organism evidence="35 36">
    <name type="scientific">Crocodylus porosus</name>
    <name type="common">Saltwater crocodile</name>
    <name type="synonym">Estuarine crocodile</name>
    <dbReference type="NCBI Taxonomy" id="8502"/>
    <lineage>
        <taxon>Eukaryota</taxon>
        <taxon>Metazoa</taxon>
        <taxon>Chordata</taxon>
        <taxon>Craniata</taxon>
        <taxon>Vertebrata</taxon>
        <taxon>Euteleostomi</taxon>
        <taxon>Archelosauria</taxon>
        <taxon>Archosauria</taxon>
        <taxon>Crocodylia</taxon>
        <taxon>Longirostres</taxon>
        <taxon>Crocodylidae</taxon>
        <taxon>Crocodylus</taxon>
    </lineage>
</organism>
<dbReference type="EC" id="3.1.3.5" evidence="4"/>
<name>A0A7M4F1T3_CROPO</name>
<feature type="active site" description="Nucleophile" evidence="32">
    <location>
        <position position="52"/>
    </location>
</feature>